<evidence type="ECO:0000256" key="3">
    <source>
        <dbReference type="ARBA" id="ARBA00007103"/>
    </source>
</evidence>
<dbReference type="GO" id="GO:0004124">
    <property type="term" value="F:cysteine synthase activity"/>
    <property type="evidence" value="ECO:0007669"/>
    <property type="project" value="UniProtKB-EC"/>
</dbReference>
<keyword evidence="9" id="KW-0496">Mitochondrion</keyword>
<evidence type="ECO:0000256" key="6">
    <source>
        <dbReference type="ARBA" id="ARBA00022692"/>
    </source>
</evidence>
<gene>
    <name evidence="17" type="ORF">BN1708_017515</name>
</gene>
<proteinExistence type="inferred from homology"/>
<reference evidence="17 18" key="1">
    <citation type="submission" date="2015-05" db="EMBL/GenBank/DDBJ databases">
        <authorList>
            <person name="Wang D.B."/>
            <person name="Wang M."/>
        </authorList>
    </citation>
    <scope>NUCLEOTIDE SEQUENCE [LARGE SCALE GENOMIC DNA]</scope>
    <source>
        <strain evidence="17">VL1</strain>
    </source>
</reference>
<dbReference type="FunFam" id="3.40.50.1100:FF:000096">
    <property type="entry name" value="Related to cysteine synthase"/>
    <property type="match status" value="1"/>
</dbReference>
<dbReference type="Pfam" id="PF00291">
    <property type="entry name" value="PALP"/>
    <property type="match status" value="1"/>
</dbReference>
<dbReference type="CDD" id="cd01561">
    <property type="entry name" value="CBS_like"/>
    <property type="match status" value="1"/>
</dbReference>
<keyword evidence="5" id="KW-0808">Transferase</keyword>
<keyword evidence="6" id="KW-0812">Transmembrane</keyword>
<evidence type="ECO:0000259" key="16">
    <source>
        <dbReference type="Pfam" id="PF00291"/>
    </source>
</evidence>
<evidence type="ECO:0000256" key="15">
    <source>
        <dbReference type="ARBA" id="ARBA00079149"/>
    </source>
</evidence>
<evidence type="ECO:0000256" key="14">
    <source>
        <dbReference type="ARBA" id="ARBA00078545"/>
    </source>
</evidence>
<evidence type="ECO:0000256" key="4">
    <source>
        <dbReference type="ARBA" id="ARBA00012681"/>
    </source>
</evidence>
<sequence>MAEERGLQIDDEEVKVAQEKAREASKSVKSAIETFPKLDVHGIAELEQQHKIARTNDADKYVKGDSKGKVQLIFDGKGFVKSTKDIAENTPISGAIGNTPLINIKSLSEATGRVILAKAEFLNGAGQSPKDRVALSMIRTAEEAGLLVPGRGDTIYEGTVGSTGIALATLARARGYRCHICMPDDMAVEKSDLLHRLGATVERVAVAPITSPAHFVNRARRLAAAHADTAADGSTGFFADQFENPANWRAHFEATGPEIWAQTDGRLDAFVAGAGTGGTITGVARYLKGEARADALRVVLADPQGSGLYNKIRHGVMYSSTEREGTRRRSQVDTMVEGIGITRITANFEAGRDLVDDAVRVTDDQACRMARWLVEKDGIFVGSSSAVNCAAAVVEAMKLPEGSRVVTILCDSGT</sequence>
<name>A0A0G4L473_VERLO</name>
<dbReference type="GO" id="GO:0006535">
    <property type="term" value="P:cysteine biosynthetic process from serine"/>
    <property type="evidence" value="ECO:0007669"/>
    <property type="project" value="InterPro"/>
</dbReference>
<evidence type="ECO:0000256" key="11">
    <source>
        <dbReference type="ARBA" id="ARBA00047931"/>
    </source>
</evidence>
<feature type="domain" description="Tryptophan synthase beta chain-like PALP" evidence="16">
    <location>
        <begin position="92"/>
        <end position="411"/>
    </location>
</feature>
<keyword evidence="8" id="KW-1133">Transmembrane helix</keyword>
<evidence type="ECO:0000256" key="9">
    <source>
        <dbReference type="ARBA" id="ARBA00023128"/>
    </source>
</evidence>
<evidence type="ECO:0000256" key="13">
    <source>
        <dbReference type="ARBA" id="ARBA00078263"/>
    </source>
</evidence>
<dbReference type="PANTHER" id="PTHR10314">
    <property type="entry name" value="CYSTATHIONINE BETA-SYNTHASE"/>
    <property type="match status" value="1"/>
</dbReference>
<comment type="cofactor">
    <cofactor evidence="1">
        <name>pyridoxal 5'-phosphate</name>
        <dbReference type="ChEBI" id="CHEBI:597326"/>
    </cofactor>
</comment>
<evidence type="ECO:0000256" key="2">
    <source>
        <dbReference type="ARBA" id="ARBA00004572"/>
    </source>
</evidence>
<dbReference type="InterPro" id="IPR001216">
    <property type="entry name" value="P-phosphate_BS"/>
</dbReference>
<comment type="catalytic activity">
    <reaction evidence="11">
        <text>O-acetyl-L-serine + hydrogen sulfide = L-cysteine + acetate</text>
        <dbReference type="Rhea" id="RHEA:14829"/>
        <dbReference type="ChEBI" id="CHEBI:29919"/>
        <dbReference type="ChEBI" id="CHEBI:30089"/>
        <dbReference type="ChEBI" id="CHEBI:35235"/>
        <dbReference type="ChEBI" id="CHEBI:58340"/>
        <dbReference type="EC" id="2.5.1.47"/>
    </reaction>
</comment>
<dbReference type="InterPro" id="IPR001926">
    <property type="entry name" value="TrpB-like_PALP"/>
</dbReference>
<evidence type="ECO:0000313" key="18">
    <source>
        <dbReference type="Proteomes" id="UP000044602"/>
    </source>
</evidence>
<evidence type="ECO:0000256" key="10">
    <source>
        <dbReference type="ARBA" id="ARBA00023136"/>
    </source>
</evidence>
<keyword evidence="10" id="KW-0472">Membrane</keyword>
<feature type="non-terminal residue" evidence="17">
    <location>
        <position position="414"/>
    </location>
</feature>
<evidence type="ECO:0000256" key="1">
    <source>
        <dbReference type="ARBA" id="ARBA00001933"/>
    </source>
</evidence>
<keyword evidence="7" id="KW-1000">Mitochondrion outer membrane</keyword>
<evidence type="ECO:0000256" key="8">
    <source>
        <dbReference type="ARBA" id="ARBA00022989"/>
    </source>
</evidence>
<evidence type="ECO:0000256" key="7">
    <source>
        <dbReference type="ARBA" id="ARBA00022787"/>
    </source>
</evidence>
<dbReference type="STRING" id="100787.A0A0G4L473"/>
<comment type="similarity">
    <text evidence="3">Belongs to the cysteine synthase/cystathionine beta-synthase family.</text>
</comment>
<organism evidence="17 18">
    <name type="scientific">Verticillium longisporum</name>
    <name type="common">Verticillium dahliae var. longisporum</name>
    <dbReference type="NCBI Taxonomy" id="100787"/>
    <lineage>
        <taxon>Eukaryota</taxon>
        <taxon>Fungi</taxon>
        <taxon>Dikarya</taxon>
        <taxon>Ascomycota</taxon>
        <taxon>Pezizomycotina</taxon>
        <taxon>Sordariomycetes</taxon>
        <taxon>Hypocreomycetidae</taxon>
        <taxon>Glomerellales</taxon>
        <taxon>Plectosphaerellaceae</taxon>
        <taxon>Verticillium</taxon>
    </lineage>
</organism>
<comment type="subcellular location">
    <subcellularLocation>
        <location evidence="2">Mitochondrion outer membrane</location>
        <topology evidence="2">Single-pass membrane protein</topology>
    </subcellularLocation>
</comment>
<dbReference type="PROSITE" id="PS00901">
    <property type="entry name" value="CYS_SYNTHASE"/>
    <property type="match status" value="1"/>
</dbReference>
<evidence type="ECO:0000256" key="5">
    <source>
        <dbReference type="ARBA" id="ARBA00022679"/>
    </source>
</evidence>
<dbReference type="InterPro" id="IPR050214">
    <property type="entry name" value="Cys_Synth/Cystath_Beta-Synth"/>
</dbReference>
<dbReference type="GO" id="GO:0005741">
    <property type="term" value="C:mitochondrial outer membrane"/>
    <property type="evidence" value="ECO:0007669"/>
    <property type="project" value="UniProtKB-SubCell"/>
</dbReference>
<dbReference type="EMBL" id="CVQH01007814">
    <property type="protein sequence ID" value="CRK16802.1"/>
    <property type="molecule type" value="Genomic_DNA"/>
</dbReference>
<evidence type="ECO:0000313" key="17">
    <source>
        <dbReference type="EMBL" id="CRK16802.1"/>
    </source>
</evidence>
<dbReference type="InterPro" id="IPR036052">
    <property type="entry name" value="TrpB-like_PALP_sf"/>
</dbReference>
<keyword evidence="18" id="KW-1185">Reference proteome</keyword>
<dbReference type="Proteomes" id="UP000044602">
    <property type="component" value="Unassembled WGS sequence"/>
</dbReference>
<accession>A0A0G4L473</accession>
<dbReference type="EC" id="2.5.1.47" evidence="4"/>
<dbReference type="Gene3D" id="3.40.50.1100">
    <property type="match status" value="2"/>
</dbReference>
<dbReference type="AlphaFoldDB" id="A0A0G4L473"/>
<dbReference type="SUPFAM" id="SSF53686">
    <property type="entry name" value="Tryptophan synthase beta subunit-like PLP-dependent enzymes"/>
    <property type="match status" value="1"/>
</dbReference>
<evidence type="ECO:0000256" key="12">
    <source>
        <dbReference type="ARBA" id="ARBA00072090"/>
    </source>
</evidence>
<protein>
    <recommendedName>
        <fullName evidence="12">Cysteine synthase 2</fullName>
        <ecNumber evidence="4">2.5.1.47</ecNumber>
    </recommendedName>
    <alternativeName>
        <fullName evidence="14">Cysteine synthase-like protein</fullName>
    </alternativeName>
    <alternativeName>
        <fullName evidence="13">O-acetylserine (thiol)-lyase 2</fullName>
    </alternativeName>
    <alternativeName>
        <fullName evidence="15">O-acetylserine sulfhydrylase 2</fullName>
    </alternativeName>
</protein>